<dbReference type="EMBL" id="JBHSLN010000082">
    <property type="protein sequence ID" value="MFC5298783.1"/>
    <property type="molecule type" value="Genomic_DNA"/>
</dbReference>
<proteinExistence type="predicted"/>
<evidence type="ECO:0000313" key="1">
    <source>
        <dbReference type="EMBL" id="MFC5298783.1"/>
    </source>
</evidence>
<evidence type="ECO:0000313" key="2">
    <source>
        <dbReference type="Proteomes" id="UP001595937"/>
    </source>
</evidence>
<protein>
    <submittedName>
        <fullName evidence="1">Uncharacterized protein</fullName>
    </submittedName>
</protein>
<dbReference type="GeneID" id="303296578"/>
<gene>
    <name evidence="1" type="ORF">ACFPK8_14825</name>
</gene>
<organism evidence="1 2">
    <name type="scientific">Brachybacterium tyrofermentans</name>
    <dbReference type="NCBI Taxonomy" id="47848"/>
    <lineage>
        <taxon>Bacteria</taxon>
        <taxon>Bacillati</taxon>
        <taxon>Actinomycetota</taxon>
        <taxon>Actinomycetes</taxon>
        <taxon>Micrococcales</taxon>
        <taxon>Dermabacteraceae</taxon>
        <taxon>Brachybacterium</taxon>
    </lineage>
</organism>
<keyword evidence="2" id="KW-1185">Reference proteome</keyword>
<reference evidence="2" key="1">
    <citation type="journal article" date="2019" name="Int. J. Syst. Evol. Microbiol.">
        <title>The Global Catalogue of Microorganisms (GCM) 10K type strain sequencing project: providing services to taxonomists for standard genome sequencing and annotation.</title>
        <authorList>
            <consortium name="The Broad Institute Genomics Platform"/>
            <consortium name="The Broad Institute Genome Sequencing Center for Infectious Disease"/>
            <person name="Wu L."/>
            <person name="Ma J."/>
        </authorList>
    </citation>
    <scope>NUCLEOTIDE SEQUENCE [LARGE SCALE GENOMIC DNA]</scope>
    <source>
        <strain evidence="2">CGMCC 1.16455</strain>
    </source>
</reference>
<dbReference type="Proteomes" id="UP001595937">
    <property type="component" value="Unassembled WGS sequence"/>
</dbReference>
<dbReference type="RefSeq" id="WP_343922989.1">
    <property type="nucleotide sequence ID" value="NZ_BAAAIR010000027.1"/>
</dbReference>
<accession>A0ABW0FJE1</accession>
<sequence>MSGTDQSNEYPDFVTDADRHAWDSLSPKSQQQYLDAVDYIREEYPGEELSVALIGTVLAFGG</sequence>
<name>A0ABW0FJE1_9MICO</name>
<comment type="caution">
    <text evidence="1">The sequence shown here is derived from an EMBL/GenBank/DDBJ whole genome shotgun (WGS) entry which is preliminary data.</text>
</comment>